<protein>
    <recommendedName>
        <fullName evidence="1">Transcriptional repressor PaaX-like central Cas2-like domain-containing protein</fullName>
    </recommendedName>
</protein>
<evidence type="ECO:0000259" key="1">
    <source>
        <dbReference type="Pfam" id="PF20803"/>
    </source>
</evidence>
<dbReference type="PANTHER" id="PTHR30319:SF1">
    <property type="entry name" value="TRANSCRIPTIONAL REPRESSOR PAAX"/>
    <property type="match status" value="1"/>
</dbReference>
<reference evidence="3" key="1">
    <citation type="submission" date="2017-09" db="EMBL/GenBank/DDBJ databases">
        <title>Depth-based differentiation of microbial function through sediment-hosted aquifers and enrichment of novel symbionts in the deep terrestrial subsurface.</title>
        <authorList>
            <person name="Probst A.J."/>
            <person name="Ladd B."/>
            <person name="Jarett J.K."/>
            <person name="Geller-Mcgrath D.E."/>
            <person name="Sieber C.M.K."/>
            <person name="Emerson J.B."/>
            <person name="Anantharaman K."/>
            <person name="Thomas B.C."/>
            <person name="Malmstrom R."/>
            <person name="Stieglmeier M."/>
            <person name="Klingl A."/>
            <person name="Woyke T."/>
            <person name="Ryan C.M."/>
            <person name="Banfield J.F."/>
        </authorList>
    </citation>
    <scope>NUCLEOTIDE SEQUENCE [LARGE SCALE GENOMIC DNA]</scope>
</reference>
<dbReference type="EMBL" id="PFAX01000040">
    <property type="protein sequence ID" value="PIR89865.1"/>
    <property type="molecule type" value="Genomic_DNA"/>
</dbReference>
<organism evidence="2 3">
    <name type="scientific">bacterium (Candidatus Gribaldobacteria) CG10_big_fil_rev_8_21_14_0_10_37_21</name>
    <dbReference type="NCBI Taxonomy" id="2014275"/>
    <lineage>
        <taxon>Bacteria</taxon>
        <taxon>Candidatus Gribaldobacteria</taxon>
    </lineage>
</organism>
<dbReference type="Proteomes" id="UP000230132">
    <property type="component" value="Unassembled WGS sequence"/>
</dbReference>
<sequence>MKKTIKISKEILLYLLFGSAVLMAASSPGFVPALIKDIKRLRSKKKRQVENALYYLKRNGLLDLKENGHDIRLVLTERGRKIAKKYQIKELKIKTPEHWDYKWRIVIFDIPDFSRVARNIFRSKLKELKFFPLQKSVWVCPFACEKEIQILKEFLGADSRQVRMIVADKIEDDMKLKQVFGL</sequence>
<accession>A0A2H0UV67</accession>
<comment type="caution">
    <text evidence="2">The sequence shown here is derived from an EMBL/GenBank/DDBJ whole genome shotgun (WGS) entry which is preliminary data.</text>
</comment>
<dbReference type="Pfam" id="PF20803">
    <property type="entry name" value="PaaX_M"/>
    <property type="match status" value="1"/>
</dbReference>
<dbReference type="SUPFAM" id="SSF143430">
    <property type="entry name" value="TTP0101/SSO1404-like"/>
    <property type="match status" value="1"/>
</dbReference>
<feature type="domain" description="Transcriptional repressor PaaX-like central Cas2-like" evidence="1">
    <location>
        <begin position="97"/>
        <end position="171"/>
    </location>
</feature>
<proteinExistence type="predicted"/>
<evidence type="ECO:0000313" key="3">
    <source>
        <dbReference type="Proteomes" id="UP000230132"/>
    </source>
</evidence>
<dbReference type="AlphaFoldDB" id="A0A2H0UV67"/>
<name>A0A2H0UV67_9BACT</name>
<gene>
    <name evidence="2" type="ORF">COU05_03795</name>
</gene>
<dbReference type="InterPro" id="IPR048846">
    <property type="entry name" value="PaaX-like_central"/>
</dbReference>
<evidence type="ECO:0000313" key="2">
    <source>
        <dbReference type="EMBL" id="PIR89865.1"/>
    </source>
</evidence>
<dbReference type="PANTHER" id="PTHR30319">
    <property type="entry name" value="PHENYLACETIC ACID REGULATOR-RELATED TRANSCRIPTIONAL REPRESSOR"/>
    <property type="match status" value="1"/>
</dbReference>
<dbReference type="Gene3D" id="3.30.70.2650">
    <property type="match status" value="1"/>
</dbReference>
<dbReference type="GO" id="GO:0006351">
    <property type="term" value="P:DNA-templated transcription"/>
    <property type="evidence" value="ECO:0007669"/>
    <property type="project" value="TreeGrafter"/>
</dbReference>